<reference evidence="1" key="1">
    <citation type="submission" date="2022-08" db="EMBL/GenBank/DDBJ databases">
        <title>Novel sulphate-reducing endosymbionts in the free-living metamonad Anaeramoeba.</title>
        <authorList>
            <person name="Jerlstrom-Hultqvist J."/>
            <person name="Cepicka I."/>
            <person name="Gallot-Lavallee L."/>
            <person name="Salas-Leiva D."/>
            <person name="Curtis B.A."/>
            <person name="Zahonova K."/>
            <person name="Pipaliya S."/>
            <person name="Dacks J."/>
            <person name="Roger A.J."/>
        </authorList>
    </citation>
    <scope>NUCLEOTIDE SEQUENCE</scope>
    <source>
        <strain evidence="1">Busselton2</strain>
    </source>
</reference>
<dbReference type="AlphaFoldDB" id="A0AAV7ZKI8"/>
<proteinExistence type="predicted"/>
<gene>
    <name evidence="1" type="ORF">M0812_16422</name>
</gene>
<dbReference type="Proteomes" id="UP001146793">
    <property type="component" value="Unassembled WGS sequence"/>
</dbReference>
<sequence>MFYAIIIHKQVRLACPRSLEPKLALPKGTKRSLALCYTSGRYIVSRMSTMVAVLQCVLTHSNSKNFLTTQTAPYHPIPGRLMLNKIAFQLIGRQLNK</sequence>
<name>A0AAV7ZKI8_9EUKA</name>
<comment type="caution">
    <text evidence="1">The sequence shown here is derived from an EMBL/GenBank/DDBJ whole genome shotgun (WGS) entry which is preliminary data.</text>
</comment>
<evidence type="ECO:0000313" key="1">
    <source>
        <dbReference type="EMBL" id="KAJ3440364.1"/>
    </source>
</evidence>
<dbReference type="EMBL" id="JANTQA010000032">
    <property type="protein sequence ID" value="KAJ3440364.1"/>
    <property type="molecule type" value="Genomic_DNA"/>
</dbReference>
<protein>
    <submittedName>
        <fullName evidence="1">Uncharacterized protein</fullName>
    </submittedName>
</protein>
<evidence type="ECO:0000313" key="2">
    <source>
        <dbReference type="Proteomes" id="UP001146793"/>
    </source>
</evidence>
<accession>A0AAV7ZKI8</accession>
<organism evidence="1 2">
    <name type="scientific">Anaeramoeba flamelloides</name>
    <dbReference type="NCBI Taxonomy" id="1746091"/>
    <lineage>
        <taxon>Eukaryota</taxon>
        <taxon>Metamonada</taxon>
        <taxon>Anaeramoebidae</taxon>
        <taxon>Anaeramoeba</taxon>
    </lineage>
</organism>